<evidence type="ECO:0000256" key="1">
    <source>
        <dbReference type="ARBA" id="ARBA00004141"/>
    </source>
</evidence>
<evidence type="ECO:0000313" key="9">
    <source>
        <dbReference type="EMBL" id="KAF2843184.1"/>
    </source>
</evidence>
<feature type="compositionally biased region" description="Pro residues" evidence="7">
    <location>
        <begin position="7"/>
        <end position="18"/>
    </location>
</feature>
<evidence type="ECO:0000259" key="8">
    <source>
        <dbReference type="Pfam" id="PF01545"/>
    </source>
</evidence>
<comment type="similarity">
    <text evidence="6">Belongs to the cation diffusion facilitator (CDF) transporter (TC 2.A.4) family. SLC30A subfamily.</text>
</comment>
<keyword evidence="2 6" id="KW-0813">Transport</keyword>
<sequence length="476" mass="51966">MASSMPLPVPPQTPTPPPEDIEQNPHGLGIHDTVAEMGFNPDALSPTSATFPSHRYATLGAPTSSSHGPNSPLSPASISYSSMSGGNATETPLTNDLENSKSPFKFQTVEYTIGKPPPKQDIGRRRGHKYKHSSVSHQIFLEPVRKEPLQVPSALPKPTHKEMRASMSVEQKYRAAWSLCHLAIAAFVQWSGHESLLMTALSHMLFYDAVGAMLCVYVDVYNNFPVWKSTSLQYPFGLERMEVLAGLGMAVALLFMGLDLISHGLTHALENTGGHEAHHAHGHERVSAGEIDIAALSAIGSTLVSAIILKNHSRIGKVMQLSYFSSLPAVLSNPSHLLTLSCSTLLLLLPLFEVKIYLWLDRSIGAVIASAMIGLGWNLGWTLGKMLMQSYSGPGLEAVLRDIENDPSVTTIEEAKVWQVHYGLCQANFKLRVRSLDDMTRLRDRISSLVRNRLGGGYGTGGQKWEISTQLSLEKD</sequence>
<dbReference type="InterPro" id="IPR058533">
    <property type="entry name" value="Cation_efflux_TM"/>
</dbReference>
<comment type="subcellular location">
    <subcellularLocation>
        <location evidence="6">Endoplasmic reticulum membrane</location>
        <topology evidence="6">Multi-pass membrane protein</topology>
    </subcellularLocation>
    <subcellularLocation>
        <location evidence="1">Membrane</location>
        <topology evidence="1">Multi-pass membrane protein</topology>
    </subcellularLocation>
</comment>
<evidence type="ECO:0000313" key="10">
    <source>
        <dbReference type="Proteomes" id="UP000799429"/>
    </source>
</evidence>
<accession>A0A9P4SJ15</accession>
<dbReference type="Pfam" id="PF01545">
    <property type="entry name" value="Cation_efflux"/>
    <property type="match status" value="1"/>
</dbReference>
<proteinExistence type="inferred from homology"/>
<keyword evidence="6" id="KW-0406">Ion transport</keyword>
<feature type="compositionally biased region" description="Polar residues" evidence="7">
    <location>
        <begin position="85"/>
        <end position="101"/>
    </location>
</feature>
<dbReference type="PANTHER" id="PTHR45755:SF5">
    <property type="entry name" value="ZINC TRANSPORTER"/>
    <property type="match status" value="1"/>
</dbReference>
<comment type="function">
    <text evidence="6">Functions as a zinc transporter.</text>
</comment>
<dbReference type="GO" id="GO:0005794">
    <property type="term" value="C:Golgi apparatus"/>
    <property type="evidence" value="ECO:0007669"/>
    <property type="project" value="TreeGrafter"/>
</dbReference>
<dbReference type="GO" id="GO:0006882">
    <property type="term" value="P:intracellular zinc ion homeostasis"/>
    <property type="evidence" value="ECO:0007669"/>
    <property type="project" value="InterPro"/>
</dbReference>
<keyword evidence="4 6" id="KW-1133">Transmembrane helix</keyword>
<dbReference type="Proteomes" id="UP000799429">
    <property type="component" value="Unassembled WGS sequence"/>
</dbReference>
<feature type="transmembrane region" description="Helical" evidence="6">
    <location>
        <begin position="291"/>
        <end position="309"/>
    </location>
</feature>
<dbReference type="AlphaFoldDB" id="A0A9P4SJ15"/>
<feature type="transmembrane region" description="Helical" evidence="6">
    <location>
        <begin position="364"/>
        <end position="383"/>
    </location>
</feature>
<dbReference type="GO" id="GO:0031410">
    <property type="term" value="C:cytoplasmic vesicle"/>
    <property type="evidence" value="ECO:0007669"/>
    <property type="project" value="TreeGrafter"/>
</dbReference>
<keyword evidence="3 6" id="KW-0812">Transmembrane</keyword>
<dbReference type="EMBL" id="MU006089">
    <property type="protein sequence ID" value="KAF2843184.1"/>
    <property type="molecule type" value="Genomic_DNA"/>
</dbReference>
<comment type="caution">
    <text evidence="9">The sequence shown here is derived from an EMBL/GenBank/DDBJ whole genome shotgun (WGS) entry which is preliminary data.</text>
</comment>
<dbReference type="InterPro" id="IPR045316">
    <property type="entry name" value="Msc2-like"/>
</dbReference>
<gene>
    <name evidence="9" type="ORF">M501DRAFT_994043</name>
</gene>
<feature type="region of interest" description="Disordered" evidence="7">
    <location>
        <begin position="1"/>
        <end position="101"/>
    </location>
</feature>
<feature type="compositionally biased region" description="Low complexity" evidence="7">
    <location>
        <begin position="71"/>
        <end position="84"/>
    </location>
</feature>
<dbReference type="OrthoDB" id="5382797at2759"/>
<comment type="caution">
    <text evidence="6">Lacks conserved residue(s) required for the propagation of feature annotation.</text>
</comment>
<feature type="transmembrane region" description="Helical" evidence="6">
    <location>
        <begin position="243"/>
        <end position="261"/>
    </location>
</feature>
<dbReference type="GO" id="GO:0005385">
    <property type="term" value="F:zinc ion transmembrane transporter activity"/>
    <property type="evidence" value="ECO:0007669"/>
    <property type="project" value="UniProtKB-UniRule"/>
</dbReference>
<protein>
    <recommendedName>
        <fullName evidence="6">Zinc transporter</fullName>
    </recommendedName>
</protein>
<organism evidence="9 10">
    <name type="scientific">Patellaria atrata CBS 101060</name>
    <dbReference type="NCBI Taxonomy" id="1346257"/>
    <lineage>
        <taxon>Eukaryota</taxon>
        <taxon>Fungi</taxon>
        <taxon>Dikarya</taxon>
        <taxon>Ascomycota</taxon>
        <taxon>Pezizomycotina</taxon>
        <taxon>Dothideomycetes</taxon>
        <taxon>Dothideomycetes incertae sedis</taxon>
        <taxon>Patellariales</taxon>
        <taxon>Patellariaceae</taxon>
        <taxon>Patellaria</taxon>
    </lineage>
</organism>
<dbReference type="PANTHER" id="PTHR45755">
    <property type="match status" value="1"/>
</dbReference>
<dbReference type="SUPFAM" id="SSF161111">
    <property type="entry name" value="Cation efflux protein transmembrane domain-like"/>
    <property type="match status" value="1"/>
</dbReference>
<evidence type="ECO:0000256" key="5">
    <source>
        <dbReference type="ARBA" id="ARBA00023136"/>
    </source>
</evidence>
<evidence type="ECO:0000256" key="6">
    <source>
        <dbReference type="RuleBase" id="RU369017"/>
    </source>
</evidence>
<dbReference type="InterPro" id="IPR027469">
    <property type="entry name" value="Cation_efflux_TMD_sf"/>
</dbReference>
<evidence type="ECO:0000256" key="3">
    <source>
        <dbReference type="ARBA" id="ARBA00022692"/>
    </source>
</evidence>
<keyword evidence="5 6" id="KW-0472">Membrane</keyword>
<keyword evidence="6" id="KW-0256">Endoplasmic reticulum</keyword>
<keyword evidence="10" id="KW-1185">Reference proteome</keyword>
<feature type="transmembrane region" description="Helical" evidence="6">
    <location>
        <begin position="204"/>
        <end position="222"/>
    </location>
</feature>
<dbReference type="Gene3D" id="1.20.1510.10">
    <property type="entry name" value="Cation efflux protein transmembrane domain"/>
    <property type="match status" value="1"/>
</dbReference>
<dbReference type="GO" id="GO:0005789">
    <property type="term" value="C:endoplasmic reticulum membrane"/>
    <property type="evidence" value="ECO:0007669"/>
    <property type="project" value="UniProtKB-SubCell"/>
</dbReference>
<name>A0A9P4SJ15_9PEZI</name>
<feature type="transmembrane region" description="Helical" evidence="6">
    <location>
        <begin position="330"/>
        <end position="352"/>
    </location>
</feature>
<evidence type="ECO:0000256" key="2">
    <source>
        <dbReference type="ARBA" id="ARBA00022448"/>
    </source>
</evidence>
<feature type="domain" description="Cation efflux protein transmembrane" evidence="8">
    <location>
        <begin position="182"/>
        <end position="388"/>
    </location>
</feature>
<evidence type="ECO:0000256" key="4">
    <source>
        <dbReference type="ARBA" id="ARBA00022989"/>
    </source>
</evidence>
<reference evidence="9" key="1">
    <citation type="journal article" date="2020" name="Stud. Mycol.">
        <title>101 Dothideomycetes genomes: a test case for predicting lifestyles and emergence of pathogens.</title>
        <authorList>
            <person name="Haridas S."/>
            <person name="Albert R."/>
            <person name="Binder M."/>
            <person name="Bloem J."/>
            <person name="Labutti K."/>
            <person name="Salamov A."/>
            <person name="Andreopoulos B."/>
            <person name="Baker S."/>
            <person name="Barry K."/>
            <person name="Bills G."/>
            <person name="Bluhm B."/>
            <person name="Cannon C."/>
            <person name="Castanera R."/>
            <person name="Culley D."/>
            <person name="Daum C."/>
            <person name="Ezra D."/>
            <person name="Gonzalez J."/>
            <person name="Henrissat B."/>
            <person name="Kuo A."/>
            <person name="Liang C."/>
            <person name="Lipzen A."/>
            <person name="Lutzoni F."/>
            <person name="Magnuson J."/>
            <person name="Mondo S."/>
            <person name="Nolan M."/>
            <person name="Ohm R."/>
            <person name="Pangilinan J."/>
            <person name="Park H.-J."/>
            <person name="Ramirez L."/>
            <person name="Alfaro M."/>
            <person name="Sun H."/>
            <person name="Tritt A."/>
            <person name="Yoshinaga Y."/>
            <person name="Zwiers L.-H."/>
            <person name="Turgeon B."/>
            <person name="Goodwin S."/>
            <person name="Spatafora J."/>
            <person name="Crous P."/>
            <person name="Grigoriev I."/>
        </authorList>
    </citation>
    <scope>NUCLEOTIDE SEQUENCE</scope>
    <source>
        <strain evidence="9">CBS 101060</strain>
    </source>
</reference>
<evidence type="ECO:0000256" key="7">
    <source>
        <dbReference type="SAM" id="MobiDB-lite"/>
    </source>
</evidence>
<dbReference type="GO" id="GO:1904257">
    <property type="term" value="P:zinc ion import into Golgi lumen"/>
    <property type="evidence" value="ECO:0007669"/>
    <property type="project" value="TreeGrafter"/>
</dbReference>